<dbReference type="InterPro" id="IPR006311">
    <property type="entry name" value="TAT_signal"/>
</dbReference>
<dbReference type="Proteomes" id="UP001307705">
    <property type="component" value="Unassembled WGS sequence"/>
</dbReference>
<dbReference type="RefSeq" id="WP_338227907.1">
    <property type="nucleotide sequence ID" value="NZ_BTPE01000004.1"/>
</dbReference>
<evidence type="ECO:0000259" key="3">
    <source>
        <dbReference type="Pfam" id="PF00149"/>
    </source>
</evidence>
<evidence type="ECO:0000313" key="5">
    <source>
        <dbReference type="EMBL" id="GMQ33131.1"/>
    </source>
</evidence>
<feature type="domain" description="5'-Nucleotidase C-terminal" evidence="4">
    <location>
        <begin position="354"/>
        <end position="486"/>
    </location>
</feature>
<comment type="similarity">
    <text evidence="2">Belongs to the 5'-nucleotidase family.</text>
</comment>
<comment type="caution">
    <text evidence="5">The sequence shown here is derived from an EMBL/GenBank/DDBJ whole genome shotgun (WGS) entry which is preliminary data.</text>
</comment>
<dbReference type="Gene3D" id="3.90.780.10">
    <property type="entry name" value="5'-Nucleotidase, C-terminal domain"/>
    <property type="match status" value="1"/>
</dbReference>
<evidence type="ECO:0000256" key="1">
    <source>
        <dbReference type="ARBA" id="ARBA00022729"/>
    </source>
</evidence>
<dbReference type="InterPro" id="IPR004843">
    <property type="entry name" value="Calcineurin-like_PHP"/>
</dbReference>
<feature type="domain" description="Calcineurin-like phosphoesterase" evidence="3">
    <location>
        <begin position="45"/>
        <end position="266"/>
    </location>
</feature>
<evidence type="ECO:0000313" key="6">
    <source>
        <dbReference type="Proteomes" id="UP001307705"/>
    </source>
</evidence>
<dbReference type="InterPro" id="IPR006179">
    <property type="entry name" value="5_nucleotidase/apyrase"/>
</dbReference>
<dbReference type="InterPro" id="IPR036907">
    <property type="entry name" value="5'-Nucleotdase_C_sf"/>
</dbReference>
<dbReference type="SUPFAM" id="SSF55816">
    <property type="entry name" value="5'-nucleotidase (syn. UDP-sugar hydrolase), C-terminal domain"/>
    <property type="match status" value="1"/>
</dbReference>
<keyword evidence="2" id="KW-0547">Nucleotide-binding</keyword>
<dbReference type="PANTHER" id="PTHR11575:SF42">
    <property type="entry name" value="SULFUR OXIDATION PROTEIN SOXB"/>
    <property type="match status" value="1"/>
</dbReference>
<proteinExistence type="inferred from homology"/>
<dbReference type="InterPro" id="IPR029052">
    <property type="entry name" value="Metallo-depent_PP-like"/>
</dbReference>
<name>A0ABQ6PYW3_9BACT</name>
<dbReference type="Gene3D" id="3.60.21.10">
    <property type="match status" value="1"/>
</dbReference>
<dbReference type="Pfam" id="PF00149">
    <property type="entry name" value="Metallophos"/>
    <property type="match status" value="1"/>
</dbReference>
<reference evidence="5 6" key="1">
    <citation type="submission" date="2023-08" db="EMBL/GenBank/DDBJ databases">
        <title>Draft genome sequence of Algoriphagus taiwanensis.</title>
        <authorList>
            <person name="Takatani N."/>
            <person name="Hosokawa M."/>
            <person name="Sawabe T."/>
        </authorList>
    </citation>
    <scope>NUCLEOTIDE SEQUENCE [LARGE SCALE GENOMIC DNA]</scope>
    <source>
        <strain evidence="5 6">JCM 19755</strain>
    </source>
</reference>
<evidence type="ECO:0000256" key="2">
    <source>
        <dbReference type="RuleBase" id="RU362119"/>
    </source>
</evidence>
<gene>
    <name evidence="5" type="ORF">Ataiwa_14030</name>
</gene>
<accession>A0ABQ6PYW3</accession>
<dbReference type="SUPFAM" id="SSF56300">
    <property type="entry name" value="Metallo-dependent phosphatases"/>
    <property type="match status" value="1"/>
</dbReference>
<dbReference type="Pfam" id="PF02872">
    <property type="entry name" value="5_nucleotid_C"/>
    <property type="match status" value="1"/>
</dbReference>
<protein>
    <submittedName>
        <fullName evidence="5">Bifunctional metallophosphatase/5'-nucleotidase</fullName>
    </submittedName>
</protein>
<keyword evidence="1 2" id="KW-0732">Signal</keyword>
<keyword evidence="6" id="KW-1185">Reference proteome</keyword>
<organism evidence="5 6">
    <name type="scientific">Algoriphagus taiwanensis</name>
    <dbReference type="NCBI Taxonomy" id="1445656"/>
    <lineage>
        <taxon>Bacteria</taxon>
        <taxon>Pseudomonadati</taxon>
        <taxon>Bacteroidota</taxon>
        <taxon>Cytophagia</taxon>
        <taxon>Cytophagales</taxon>
        <taxon>Cyclobacteriaceae</taxon>
        <taxon>Algoriphagus</taxon>
    </lineage>
</organism>
<sequence>MKSSRRKFIAQLSALGATTGLTGIASASTQPEKSPKEIPTSFTVSILQTTDVHCQIHPHDELFWENGQSVFRKTGGYAHLKTFVEKLRKKSEHSFLIDTGDMFQGSELSVKTTGEAMVPLLNEMGYDLYLPGNWEVIYYKKAMQHLLGSLYAPKVCANMYHDLGEGKKGELIFPPYHIWTVNGVKIGFLGYTDHLVPIRQSPNYSKGIIYTKPEENLAHYVDVLRNQEKCAFVAIIAHLGLSQQLHLANLPACEGVDYILGGDTHERVRKPIQSKYAKVVEPGAFGSFVGKLELKIENGKVVSDRYDLLEVDAVKNAPDKKMTQLIAQNEQPFQEDIYQIAGYSTVPLYRYFVIENPIDTMILDAINWQVPEVDIVLSNGFRFCPPRTTPDKTGNIPITHGFIYDMLPVDSTIRTGKVTGTQIKNWLEKELNNVFAEDASKRFGGWVIKFKGMEVEFNAFGEEGHRVQKALVHGKPLEMERVYTICACERDGDPDDMLCRFKGVMDTENTAYTLHEAMKNYLAKNSPVTPIPPKSAVALDAPATLLTQVHGVDYEFR</sequence>
<feature type="signal peptide" evidence="2">
    <location>
        <begin position="1"/>
        <end position="27"/>
    </location>
</feature>
<dbReference type="EMBL" id="BTPE01000004">
    <property type="protein sequence ID" value="GMQ33131.1"/>
    <property type="molecule type" value="Genomic_DNA"/>
</dbReference>
<keyword evidence="2" id="KW-0378">Hydrolase</keyword>
<evidence type="ECO:0000259" key="4">
    <source>
        <dbReference type="Pfam" id="PF02872"/>
    </source>
</evidence>
<dbReference type="PANTHER" id="PTHR11575">
    <property type="entry name" value="5'-NUCLEOTIDASE-RELATED"/>
    <property type="match status" value="1"/>
</dbReference>
<dbReference type="PRINTS" id="PR01607">
    <property type="entry name" value="APYRASEFAMLY"/>
</dbReference>
<dbReference type="InterPro" id="IPR008334">
    <property type="entry name" value="5'-Nucleotdase_C"/>
</dbReference>
<feature type="chain" id="PRO_5044955924" evidence="2">
    <location>
        <begin position="28"/>
        <end position="557"/>
    </location>
</feature>
<dbReference type="PROSITE" id="PS51318">
    <property type="entry name" value="TAT"/>
    <property type="match status" value="1"/>
</dbReference>